<reference evidence="2" key="1">
    <citation type="submission" date="2016-05" db="EMBL/GenBank/DDBJ databases">
        <title>Comparative genomics of biotechnologically important yeasts.</title>
        <authorList>
            <consortium name="DOE Joint Genome Institute"/>
            <person name="Riley R."/>
            <person name="Haridas S."/>
            <person name="Wolfe K.H."/>
            <person name="Lopes M.R."/>
            <person name="Hittinger C.T."/>
            <person name="Goker M."/>
            <person name="Salamov A."/>
            <person name="Wisecaver J."/>
            <person name="Long T.M."/>
            <person name="Aerts A.L."/>
            <person name="Barry K."/>
            <person name="Choi C."/>
            <person name="Clum A."/>
            <person name="Coughlan A.Y."/>
            <person name="Deshpande S."/>
            <person name="Douglass A.P."/>
            <person name="Hanson S.J."/>
            <person name="Klenk H.-P."/>
            <person name="Labutti K."/>
            <person name="Lapidus A."/>
            <person name="Lindquist E."/>
            <person name="Lipzen A."/>
            <person name="Meier-Kolthoff J.P."/>
            <person name="Ohm R.A."/>
            <person name="Otillar R.P."/>
            <person name="Pangilinan J."/>
            <person name="Peng Y."/>
            <person name="Rokas A."/>
            <person name="Rosa C.A."/>
            <person name="Scheuner C."/>
            <person name="Sibirny A.A."/>
            <person name="Slot J.C."/>
            <person name="Stielow J.B."/>
            <person name="Sun H."/>
            <person name="Kurtzman C.P."/>
            <person name="Blackwell M."/>
            <person name="Grigoriev I.V."/>
            <person name="Jeffries T.W."/>
        </authorList>
    </citation>
    <scope>NUCLEOTIDE SEQUENCE [LARGE SCALE GENOMIC DNA]</scope>
    <source>
        <strain evidence="2">NRRL Y-12698</strain>
    </source>
</reference>
<evidence type="ECO:0000313" key="2">
    <source>
        <dbReference type="Proteomes" id="UP000094336"/>
    </source>
</evidence>
<dbReference type="AlphaFoldDB" id="A0A1E3QQ15"/>
<proteinExistence type="predicted"/>
<protein>
    <recommendedName>
        <fullName evidence="3">Transport and Golgi organization protein 2</fullName>
    </recommendedName>
</protein>
<dbReference type="PANTHER" id="PTHR17985:SF8">
    <property type="entry name" value="TRANSPORT AND GOLGI ORGANIZATION PROTEIN 2 HOMOLOG"/>
    <property type="match status" value="1"/>
</dbReference>
<dbReference type="Pfam" id="PF05742">
    <property type="entry name" value="TANGO2"/>
    <property type="match status" value="1"/>
</dbReference>
<dbReference type="RefSeq" id="XP_018985127.1">
    <property type="nucleotide sequence ID" value="XM_019130814.1"/>
</dbReference>
<accession>A0A1E3QQ15</accession>
<dbReference type="PANTHER" id="PTHR17985">
    <property type="entry name" value="SER/THR-RICH PROTEIN T10 IN DGCR REGION"/>
    <property type="match status" value="1"/>
</dbReference>
<organism evidence="1 2">
    <name type="scientific">Babjeviella inositovora NRRL Y-12698</name>
    <dbReference type="NCBI Taxonomy" id="984486"/>
    <lineage>
        <taxon>Eukaryota</taxon>
        <taxon>Fungi</taxon>
        <taxon>Dikarya</taxon>
        <taxon>Ascomycota</taxon>
        <taxon>Saccharomycotina</taxon>
        <taxon>Pichiomycetes</taxon>
        <taxon>Serinales incertae sedis</taxon>
        <taxon>Babjeviella</taxon>
    </lineage>
</organism>
<dbReference type="OrthoDB" id="191601at2759"/>
<dbReference type="GO" id="GO:0007030">
    <property type="term" value="P:Golgi organization"/>
    <property type="evidence" value="ECO:0007669"/>
    <property type="project" value="TreeGrafter"/>
</dbReference>
<sequence>MCISIASTKHPEYPFILISNRDEYLVRPTALAHWHHANSILSPYDLARAEQGTWIGINKFGRLALLVNYRENTKNLEKLFGTVSRGLITMDFLENAEVGVGEWESKLIGLDQMGGFSMLYGDLGVDESGNLEPMSLINNRAEDPSELTLKVFQKGDELTIGLSNSLYNQPWPKVILGKELLNGVIRRSTEGNWSEDKLVEELFEVLSHDTYVLTTDDAQNFNNLRESIYIPAFATNYIPQRNKCIGNYYGTRTQTIILLDRTGTIHYVERNLFSEDNSKAYDPTIQRFSYSIQPHEA</sequence>
<name>A0A1E3QQ15_9ASCO</name>
<dbReference type="InterPro" id="IPR008551">
    <property type="entry name" value="TANGO2"/>
</dbReference>
<keyword evidence="2" id="KW-1185">Reference proteome</keyword>
<dbReference type="GeneID" id="30148667"/>
<dbReference type="GO" id="GO:0005794">
    <property type="term" value="C:Golgi apparatus"/>
    <property type="evidence" value="ECO:0007669"/>
    <property type="project" value="TreeGrafter"/>
</dbReference>
<dbReference type="EMBL" id="KV454431">
    <property type="protein sequence ID" value="ODQ79799.1"/>
    <property type="molecule type" value="Genomic_DNA"/>
</dbReference>
<gene>
    <name evidence="1" type="ORF">BABINDRAFT_171413</name>
</gene>
<evidence type="ECO:0008006" key="3">
    <source>
        <dbReference type="Google" id="ProtNLM"/>
    </source>
</evidence>
<evidence type="ECO:0000313" key="1">
    <source>
        <dbReference type="EMBL" id="ODQ79799.1"/>
    </source>
</evidence>
<dbReference type="Proteomes" id="UP000094336">
    <property type="component" value="Unassembled WGS sequence"/>
</dbReference>
<dbReference type="GO" id="GO:0009306">
    <property type="term" value="P:protein secretion"/>
    <property type="evidence" value="ECO:0007669"/>
    <property type="project" value="TreeGrafter"/>
</dbReference>